<feature type="modified residue" description="4-aspartylphosphate" evidence="1">
    <location>
        <position position="59"/>
    </location>
</feature>
<dbReference type="Proteomes" id="UP000615760">
    <property type="component" value="Unassembled WGS sequence"/>
</dbReference>
<evidence type="ECO:0000256" key="1">
    <source>
        <dbReference type="PROSITE-ProRule" id="PRU00169"/>
    </source>
</evidence>
<dbReference type="SMART" id="SM00448">
    <property type="entry name" value="REC"/>
    <property type="match status" value="1"/>
</dbReference>
<comment type="caution">
    <text evidence="3">The sequence shown here is derived from an EMBL/GenBank/DDBJ whole genome shotgun (WGS) entry which is preliminary data.</text>
</comment>
<name>A0ABQ1K1T4_9FLAO</name>
<gene>
    <name evidence="3" type="ORF">GCM10007424_21900</name>
</gene>
<sequence length="144" mass="16518">MKEGVTIFYTDDDQEDIAFFKEIVSLINSDLSVVTQCNGKELLHALDNPPPSPYVVYLDLNMPGLNGFDVLKKMKESDNYKNIPVVIFSTSSDERTIQKSWDMGASYYLPKTGLFDQLKKSIEHTLKINWNSFIADRANFVYNY</sequence>
<accession>A0ABQ1K1T4</accession>
<dbReference type="Pfam" id="PF00072">
    <property type="entry name" value="Response_reg"/>
    <property type="match status" value="1"/>
</dbReference>
<dbReference type="Gene3D" id="3.40.50.2300">
    <property type="match status" value="1"/>
</dbReference>
<evidence type="ECO:0000259" key="2">
    <source>
        <dbReference type="PROSITE" id="PS50110"/>
    </source>
</evidence>
<dbReference type="SUPFAM" id="SSF52172">
    <property type="entry name" value="CheY-like"/>
    <property type="match status" value="1"/>
</dbReference>
<reference evidence="4" key="1">
    <citation type="journal article" date="2019" name="Int. J. Syst. Evol. Microbiol.">
        <title>The Global Catalogue of Microorganisms (GCM) 10K type strain sequencing project: providing services to taxonomists for standard genome sequencing and annotation.</title>
        <authorList>
            <consortium name="The Broad Institute Genomics Platform"/>
            <consortium name="The Broad Institute Genome Sequencing Center for Infectious Disease"/>
            <person name="Wu L."/>
            <person name="Ma J."/>
        </authorList>
    </citation>
    <scope>NUCLEOTIDE SEQUENCE [LARGE SCALE GENOMIC DNA]</scope>
    <source>
        <strain evidence="4">CGMCC 1.15461</strain>
    </source>
</reference>
<dbReference type="InterPro" id="IPR011006">
    <property type="entry name" value="CheY-like_superfamily"/>
</dbReference>
<protein>
    <submittedName>
        <fullName evidence="3">Response regulator</fullName>
    </submittedName>
</protein>
<dbReference type="EMBL" id="BMJE01000005">
    <property type="protein sequence ID" value="GGB81423.1"/>
    <property type="molecule type" value="Genomic_DNA"/>
</dbReference>
<dbReference type="PANTHER" id="PTHR44520">
    <property type="entry name" value="RESPONSE REGULATOR RCP1-RELATED"/>
    <property type="match status" value="1"/>
</dbReference>
<evidence type="ECO:0000313" key="3">
    <source>
        <dbReference type="EMBL" id="GGB81423.1"/>
    </source>
</evidence>
<dbReference type="PROSITE" id="PS50110">
    <property type="entry name" value="RESPONSE_REGULATORY"/>
    <property type="match status" value="1"/>
</dbReference>
<feature type="domain" description="Response regulatory" evidence="2">
    <location>
        <begin position="6"/>
        <end position="126"/>
    </location>
</feature>
<dbReference type="InterPro" id="IPR001789">
    <property type="entry name" value="Sig_transdc_resp-reg_receiver"/>
</dbReference>
<organism evidence="3 4">
    <name type="scientific">Flavobacterium suaedae</name>
    <dbReference type="NCBI Taxonomy" id="1767027"/>
    <lineage>
        <taxon>Bacteria</taxon>
        <taxon>Pseudomonadati</taxon>
        <taxon>Bacteroidota</taxon>
        <taxon>Flavobacteriia</taxon>
        <taxon>Flavobacteriales</taxon>
        <taxon>Flavobacteriaceae</taxon>
        <taxon>Flavobacterium</taxon>
    </lineage>
</organism>
<dbReference type="InterPro" id="IPR052893">
    <property type="entry name" value="TCS_response_regulator"/>
</dbReference>
<evidence type="ECO:0000313" key="4">
    <source>
        <dbReference type="Proteomes" id="UP000615760"/>
    </source>
</evidence>
<proteinExistence type="predicted"/>
<dbReference type="RefSeq" id="WP_188621332.1">
    <property type="nucleotide sequence ID" value="NZ_BMJE01000005.1"/>
</dbReference>
<keyword evidence="1" id="KW-0597">Phosphoprotein</keyword>
<dbReference type="PANTHER" id="PTHR44520:SF2">
    <property type="entry name" value="RESPONSE REGULATOR RCP1"/>
    <property type="match status" value="1"/>
</dbReference>
<keyword evidence="4" id="KW-1185">Reference proteome</keyword>